<proteinExistence type="predicted"/>
<comment type="caution">
    <text evidence="3">The sequence shown here is derived from an EMBL/GenBank/DDBJ whole genome shotgun (WGS) entry which is preliminary data.</text>
</comment>
<dbReference type="Proteomes" id="UP001601288">
    <property type="component" value="Unassembled WGS sequence"/>
</dbReference>
<keyword evidence="4" id="KW-1185">Reference proteome</keyword>
<reference evidence="3 4" key="1">
    <citation type="submission" date="2024-10" db="EMBL/GenBank/DDBJ databases">
        <title>The Natural Products Discovery Center: Release of the First 8490 Sequenced Strains for Exploring Actinobacteria Biosynthetic Diversity.</title>
        <authorList>
            <person name="Kalkreuter E."/>
            <person name="Kautsar S.A."/>
            <person name="Yang D."/>
            <person name="Bader C.D."/>
            <person name="Teijaro C.N."/>
            <person name="Fluegel L."/>
            <person name="Davis C.M."/>
            <person name="Simpson J.R."/>
            <person name="Lauterbach L."/>
            <person name="Steele A.D."/>
            <person name="Gui C."/>
            <person name="Meng S."/>
            <person name="Li G."/>
            <person name="Viehrig K."/>
            <person name="Ye F."/>
            <person name="Su P."/>
            <person name="Kiefer A.F."/>
            <person name="Nichols A."/>
            <person name="Cepeda A.J."/>
            <person name="Yan W."/>
            <person name="Fan B."/>
            <person name="Jiang Y."/>
            <person name="Adhikari A."/>
            <person name="Zheng C.-J."/>
            <person name="Schuster L."/>
            <person name="Cowan T.M."/>
            <person name="Smanski M.J."/>
            <person name="Chevrette M.G."/>
            <person name="De Carvalho L.P.S."/>
            <person name="Shen B."/>
        </authorList>
    </citation>
    <scope>NUCLEOTIDE SEQUENCE [LARGE SCALE GENOMIC DNA]</scope>
    <source>
        <strain evidence="3 4">NPDC007066</strain>
    </source>
</reference>
<feature type="transmembrane region" description="Helical" evidence="2">
    <location>
        <begin position="99"/>
        <end position="122"/>
    </location>
</feature>
<organism evidence="3 4">
    <name type="scientific">Streptomyces massasporeus</name>
    <dbReference type="NCBI Taxonomy" id="67324"/>
    <lineage>
        <taxon>Bacteria</taxon>
        <taxon>Bacillati</taxon>
        <taxon>Actinomycetota</taxon>
        <taxon>Actinomycetes</taxon>
        <taxon>Kitasatosporales</taxon>
        <taxon>Streptomycetaceae</taxon>
        <taxon>Streptomyces</taxon>
    </lineage>
</organism>
<sequence length="212" mass="22528">MADAEHREQHNHGSGTFVGGDVHGGLWQVFLPPYGKKATSSDPAPRKRQPEQDDEEEDDYEGRLAYLLVSAWIGVSAGLVVVYAVMGRPWTDHQPTPGIAARISVGLVALYLCLAMAAAFFARLAQVFELWSEQCAITATQSRGRLVARPPASMSRAMAGLTAAAALAAELLASLFGWSSFGGKVAQRAHVARLNAAANATSARAATKRPKA</sequence>
<evidence type="ECO:0000256" key="1">
    <source>
        <dbReference type="SAM" id="MobiDB-lite"/>
    </source>
</evidence>
<dbReference type="EMBL" id="JBIAFP010000052">
    <property type="protein sequence ID" value="MFE9231233.1"/>
    <property type="molecule type" value="Genomic_DNA"/>
</dbReference>
<accession>A0ABW6LS65</accession>
<gene>
    <name evidence="3" type="ORF">ACFYM3_43005</name>
</gene>
<feature type="region of interest" description="Disordered" evidence="1">
    <location>
        <begin position="36"/>
        <end position="57"/>
    </location>
</feature>
<name>A0ABW6LS65_9ACTN</name>
<evidence type="ECO:0000313" key="4">
    <source>
        <dbReference type="Proteomes" id="UP001601288"/>
    </source>
</evidence>
<keyword evidence="2" id="KW-1133">Transmembrane helix</keyword>
<dbReference type="RefSeq" id="WP_358292612.1">
    <property type="nucleotide sequence ID" value="NZ_JBEYGJ010000067.1"/>
</dbReference>
<evidence type="ECO:0000313" key="3">
    <source>
        <dbReference type="EMBL" id="MFE9231233.1"/>
    </source>
</evidence>
<keyword evidence="2" id="KW-0812">Transmembrane</keyword>
<feature type="transmembrane region" description="Helical" evidence="2">
    <location>
        <begin position="64"/>
        <end position="87"/>
    </location>
</feature>
<evidence type="ECO:0000256" key="2">
    <source>
        <dbReference type="SAM" id="Phobius"/>
    </source>
</evidence>
<protein>
    <submittedName>
        <fullName evidence="3">Uncharacterized protein</fullName>
    </submittedName>
</protein>
<keyword evidence="2" id="KW-0472">Membrane</keyword>
<feature type="transmembrane region" description="Helical" evidence="2">
    <location>
        <begin position="157"/>
        <end position="178"/>
    </location>
</feature>